<protein>
    <submittedName>
        <fullName evidence="15">Related to cytochrome P450 CYP3/CYP5/CYP6/CYP9 subfamilies</fullName>
    </submittedName>
</protein>
<keyword evidence="4 12" id="KW-0349">Heme</keyword>
<gene>
    <name evidence="15" type="ORF">PAC_02479</name>
</gene>
<keyword evidence="9 12" id="KW-0408">Iron</keyword>
<evidence type="ECO:0000256" key="9">
    <source>
        <dbReference type="ARBA" id="ARBA00023004"/>
    </source>
</evidence>
<keyword evidence="11 14" id="KW-0472">Membrane</keyword>
<feature type="binding site" description="axial binding residue" evidence="12">
    <location>
        <position position="452"/>
    </location>
    <ligand>
        <name>heme</name>
        <dbReference type="ChEBI" id="CHEBI:30413"/>
    </ligand>
    <ligandPart>
        <name>Fe</name>
        <dbReference type="ChEBI" id="CHEBI:18248"/>
    </ligandPart>
</feature>
<evidence type="ECO:0000256" key="4">
    <source>
        <dbReference type="ARBA" id="ARBA00022617"/>
    </source>
</evidence>
<dbReference type="SUPFAM" id="SSF48264">
    <property type="entry name" value="Cytochrome P450"/>
    <property type="match status" value="1"/>
</dbReference>
<keyword evidence="10 13" id="KW-0503">Monooxygenase</keyword>
<keyword evidence="5 14" id="KW-0812">Transmembrane</keyword>
<evidence type="ECO:0000256" key="14">
    <source>
        <dbReference type="SAM" id="Phobius"/>
    </source>
</evidence>
<evidence type="ECO:0000313" key="15">
    <source>
        <dbReference type="EMBL" id="CZR52602.1"/>
    </source>
</evidence>
<keyword evidence="7 14" id="KW-1133">Transmembrane helix</keyword>
<dbReference type="AlphaFoldDB" id="A0A1L7WIJ5"/>
<dbReference type="InterPro" id="IPR036396">
    <property type="entry name" value="Cyt_P450_sf"/>
</dbReference>
<dbReference type="InterPro" id="IPR001128">
    <property type="entry name" value="Cyt_P450"/>
</dbReference>
<evidence type="ECO:0000256" key="7">
    <source>
        <dbReference type="ARBA" id="ARBA00022989"/>
    </source>
</evidence>
<dbReference type="PRINTS" id="PR00385">
    <property type="entry name" value="P450"/>
</dbReference>
<dbReference type="EMBL" id="FJOG01000003">
    <property type="protein sequence ID" value="CZR52602.1"/>
    <property type="molecule type" value="Genomic_DNA"/>
</dbReference>
<evidence type="ECO:0000256" key="3">
    <source>
        <dbReference type="ARBA" id="ARBA00010617"/>
    </source>
</evidence>
<dbReference type="PROSITE" id="PS00086">
    <property type="entry name" value="CYTOCHROME_P450"/>
    <property type="match status" value="1"/>
</dbReference>
<proteinExistence type="inferred from homology"/>
<keyword evidence="16" id="KW-1185">Reference proteome</keyword>
<evidence type="ECO:0000256" key="13">
    <source>
        <dbReference type="RuleBase" id="RU000461"/>
    </source>
</evidence>
<reference evidence="15 16" key="1">
    <citation type="submission" date="2016-03" db="EMBL/GenBank/DDBJ databases">
        <authorList>
            <person name="Ploux O."/>
        </authorList>
    </citation>
    <scope>NUCLEOTIDE SEQUENCE [LARGE SCALE GENOMIC DNA]</scope>
    <source>
        <strain evidence="15 16">UAMH 11012</strain>
    </source>
</reference>
<dbReference type="Proteomes" id="UP000184330">
    <property type="component" value="Unassembled WGS sequence"/>
</dbReference>
<evidence type="ECO:0000256" key="2">
    <source>
        <dbReference type="ARBA" id="ARBA00004167"/>
    </source>
</evidence>
<evidence type="ECO:0000256" key="11">
    <source>
        <dbReference type="ARBA" id="ARBA00023136"/>
    </source>
</evidence>
<dbReference type="GO" id="GO:0005506">
    <property type="term" value="F:iron ion binding"/>
    <property type="evidence" value="ECO:0007669"/>
    <property type="project" value="InterPro"/>
</dbReference>
<evidence type="ECO:0000256" key="12">
    <source>
        <dbReference type="PIRSR" id="PIRSR602403-1"/>
    </source>
</evidence>
<comment type="cofactor">
    <cofactor evidence="1 12">
        <name>heme</name>
        <dbReference type="ChEBI" id="CHEBI:30413"/>
    </cofactor>
</comment>
<dbReference type="PANTHER" id="PTHR24305">
    <property type="entry name" value="CYTOCHROME P450"/>
    <property type="match status" value="1"/>
</dbReference>
<evidence type="ECO:0000256" key="1">
    <source>
        <dbReference type="ARBA" id="ARBA00001971"/>
    </source>
</evidence>
<dbReference type="FunFam" id="1.10.630.10:FF:000069">
    <property type="entry name" value="Cytochrome P450, putative (Eurofung)"/>
    <property type="match status" value="1"/>
</dbReference>
<sequence length="509" mass="57714">MGLLSEFTAQAVPTLVALGIFYAIAFPIYRVYFSPLSKFPGPKLAAATLWYEFYYDVILNGQYEFKIQELHKQYGPIIRISPFELHINDPEYYDVLYSNNLPVNKSSWYTRQFDMGHATFGTIEHKQHRLRRSALNPFFSKQMISKLEPTIQAVVEKLFSRLEEFRGAGKPVEMRAAYSALTIDVITAYAFNESWEHLDSPDFKKDWFDGVHLMMGAGNFMKQFPWLFSVVRVLPQSVVVWLSPTFENIFMYENRIKAQTERVIAGASEPGKGDSGIGLDKTIMHALLQSDLPPEERTAKRLWSEGLSVVGAGSETSANTLAVMHFHLLDNPNMLTKLRAELKEALPDGNAPIKLNVVERLPYLTAVITEGLRLSSGVSSRLGRNLPGSSMRYKDFVIPAGTSVGMTPYLLNLDPNIFPEPTKFSPERWLDKSTSKQLDKYMVAFSRGTRICLGINLAKAELYLTVATIFRRFDTMKLFETTKRDVTPIYDHFIPHPALDSKGVRVLYG</sequence>
<evidence type="ECO:0000256" key="10">
    <source>
        <dbReference type="ARBA" id="ARBA00023033"/>
    </source>
</evidence>
<comment type="similarity">
    <text evidence="3 13">Belongs to the cytochrome P450 family.</text>
</comment>
<dbReference type="OrthoDB" id="3945418at2759"/>
<dbReference type="PANTHER" id="PTHR24305:SF157">
    <property type="entry name" value="N-ACETYLTRYPTOPHAN 6-HYDROXYLASE IVOC-RELATED"/>
    <property type="match status" value="1"/>
</dbReference>
<dbReference type="GO" id="GO:0016705">
    <property type="term" value="F:oxidoreductase activity, acting on paired donors, with incorporation or reduction of molecular oxygen"/>
    <property type="evidence" value="ECO:0007669"/>
    <property type="project" value="InterPro"/>
</dbReference>
<dbReference type="GO" id="GO:0020037">
    <property type="term" value="F:heme binding"/>
    <property type="evidence" value="ECO:0007669"/>
    <property type="project" value="InterPro"/>
</dbReference>
<evidence type="ECO:0000256" key="6">
    <source>
        <dbReference type="ARBA" id="ARBA00022723"/>
    </source>
</evidence>
<dbReference type="Pfam" id="PF00067">
    <property type="entry name" value="p450"/>
    <property type="match status" value="1"/>
</dbReference>
<keyword evidence="8 13" id="KW-0560">Oxidoreductase</keyword>
<dbReference type="PRINTS" id="PR00465">
    <property type="entry name" value="EP450IV"/>
</dbReference>
<organism evidence="15 16">
    <name type="scientific">Phialocephala subalpina</name>
    <dbReference type="NCBI Taxonomy" id="576137"/>
    <lineage>
        <taxon>Eukaryota</taxon>
        <taxon>Fungi</taxon>
        <taxon>Dikarya</taxon>
        <taxon>Ascomycota</taxon>
        <taxon>Pezizomycotina</taxon>
        <taxon>Leotiomycetes</taxon>
        <taxon>Helotiales</taxon>
        <taxon>Mollisiaceae</taxon>
        <taxon>Phialocephala</taxon>
        <taxon>Phialocephala fortinii species complex</taxon>
    </lineage>
</organism>
<feature type="transmembrane region" description="Helical" evidence="14">
    <location>
        <begin position="12"/>
        <end position="33"/>
    </location>
</feature>
<dbReference type="InterPro" id="IPR017972">
    <property type="entry name" value="Cyt_P450_CS"/>
</dbReference>
<dbReference type="STRING" id="576137.A0A1L7WIJ5"/>
<evidence type="ECO:0000313" key="16">
    <source>
        <dbReference type="Proteomes" id="UP000184330"/>
    </source>
</evidence>
<evidence type="ECO:0000256" key="8">
    <source>
        <dbReference type="ARBA" id="ARBA00023002"/>
    </source>
</evidence>
<keyword evidence="6 12" id="KW-0479">Metal-binding</keyword>
<dbReference type="Gene3D" id="1.10.630.10">
    <property type="entry name" value="Cytochrome P450"/>
    <property type="match status" value="1"/>
</dbReference>
<dbReference type="GO" id="GO:0004497">
    <property type="term" value="F:monooxygenase activity"/>
    <property type="evidence" value="ECO:0007669"/>
    <property type="project" value="UniProtKB-KW"/>
</dbReference>
<dbReference type="InterPro" id="IPR002403">
    <property type="entry name" value="Cyt_P450_E_grp-IV"/>
</dbReference>
<dbReference type="GO" id="GO:0016020">
    <property type="term" value="C:membrane"/>
    <property type="evidence" value="ECO:0007669"/>
    <property type="project" value="UniProtKB-SubCell"/>
</dbReference>
<dbReference type="CDD" id="cd11062">
    <property type="entry name" value="CYP58-like"/>
    <property type="match status" value="1"/>
</dbReference>
<accession>A0A1L7WIJ5</accession>
<name>A0A1L7WIJ5_9HELO</name>
<evidence type="ECO:0000256" key="5">
    <source>
        <dbReference type="ARBA" id="ARBA00022692"/>
    </source>
</evidence>
<dbReference type="InterPro" id="IPR050121">
    <property type="entry name" value="Cytochrome_P450_monoxygenase"/>
</dbReference>
<comment type="subcellular location">
    <subcellularLocation>
        <location evidence="2">Membrane</location>
        <topology evidence="2">Single-pass membrane protein</topology>
    </subcellularLocation>
</comment>